<keyword evidence="5" id="KW-1185">Reference proteome</keyword>
<evidence type="ECO:0000313" key="5">
    <source>
        <dbReference type="Proteomes" id="UP001206128"/>
    </source>
</evidence>
<gene>
    <name evidence="4" type="ORF">LX83_007244</name>
</gene>
<dbReference type="EMBL" id="JAMTCK010000031">
    <property type="protein sequence ID" value="MCP2170353.1"/>
    <property type="molecule type" value="Genomic_DNA"/>
</dbReference>
<accession>A0AAE3GQK9</accession>
<evidence type="ECO:0000256" key="2">
    <source>
        <dbReference type="ARBA" id="ARBA00093789"/>
    </source>
</evidence>
<dbReference type="PANTHER" id="PTHR35579">
    <property type="entry name" value="CRISPR SYSTEM CMS ENDORIBONUCLEASE CSM3"/>
    <property type="match status" value="1"/>
</dbReference>
<comment type="subunit">
    <text evidence="2">Part of the Csm effector complex that includes Cas10, Csm2, Csm3, Csm4 and Csm5.</text>
</comment>
<dbReference type="PANTHER" id="PTHR35579:SF3">
    <property type="entry name" value="CRISPR SYSTEM CMS ENDORIBONUCLEASE CSM3"/>
    <property type="match status" value="1"/>
</dbReference>
<dbReference type="Pfam" id="PF03787">
    <property type="entry name" value="RAMPs"/>
    <property type="match status" value="1"/>
</dbReference>
<name>A0AAE3GQK9_9PSEU</name>
<reference evidence="4" key="1">
    <citation type="submission" date="2022-06" db="EMBL/GenBank/DDBJ databases">
        <title>Genomic Encyclopedia of Archaeal and Bacterial Type Strains, Phase II (KMG-II): from individual species to whole genera.</title>
        <authorList>
            <person name="Goeker M."/>
        </authorList>
    </citation>
    <scope>NUCLEOTIDE SEQUENCE</scope>
    <source>
        <strain evidence="4">DSM 43935</strain>
    </source>
</reference>
<dbReference type="GO" id="GO:0051607">
    <property type="term" value="P:defense response to virus"/>
    <property type="evidence" value="ECO:0007669"/>
    <property type="project" value="UniProtKB-KW"/>
</dbReference>
<evidence type="ECO:0000259" key="3">
    <source>
        <dbReference type="Pfam" id="PF03787"/>
    </source>
</evidence>
<keyword evidence="1" id="KW-0051">Antiviral defense</keyword>
<sequence>MTAFLLAKVTLELRSPGGVASPEQDTGSSGHIPLARTPAGDLHVPATSLAGSFRAHLGDRAVEFMGRAPEDEQVSSSALWFLGTSLVGPDPVVRARTAVDRVRGSAATSMLRRHEHLAVGTRVVVYLRLTDIALRDELLAALATWAPVIGGGRTAGFGRAAVTKVQHQTVDLGTPEGRRLWLTSGGPDMFADAGMALVDLPEPTEPTPVVDLAWSIVDGLHIGNGETVKRQGASDIATVICDHDSVPFVPGSTWKGVLRSRCEFILRSLGAPACSPSGLDGSKANPCGSCLICQAFGFVNGDIEPPARRGLLEFADSPIADADVVAQPHVALDRVFGGARKNALFAQEVVRGGQLSLTVRATDEVPPGIRALLLLACYDIHYGFAGIGKSTTRGLGTLRLLDDDPEELRKRRADAIDVLTRALRSAKPEEVAAQ</sequence>
<dbReference type="Proteomes" id="UP001206128">
    <property type="component" value="Unassembled WGS sequence"/>
</dbReference>
<organism evidence="4 5">
    <name type="scientific">Goodfellowiella coeruleoviolacea</name>
    <dbReference type="NCBI Taxonomy" id="334858"/>
    <lineage>
        <taxon>Bacteria</taxon>
        <taxon>Bacillati</taxon>
        <taxon>Actinomycetota</taxon>
        <taxon>Actinomycetes</taxon>
        <taxon>Pseudonocardiales</taxon>
        <taxon>Pseudonocardiaceae</taxon>
        <taxon>Goodfellowiella</taxon>
    </lineage>
</organism>
<proteinExistence type="predicted"/>
<dbReference type="AlphaFoldDB" id="A0AAE3GQK9"/>
<dbReference type="InterPro" id="IPR052216">
    <property type="entry name" value="CRISPR_Csm3_endoribonuclease"/>
</dbReference>
<dbReference type="CDD" id="cd09726">
    <property type="entry name" value="RAMP_I_III"/>
    <property type="match status" value="2"/>
</dbReference>
<protein>
    <submittedName>
        <fullName evidence="4">CRISPR/Cas system CSM-associated protein Csm3, group 7 of RAMP superfamily</fullName>
    </submittedName>
</protein>
<evidence type="ECO:0000256" key="1">
    <source>
        <dbReference type="ARBA" id="ARBA00023118"/>
    </source>
</evidence>
<dbReference type="InterPro" id="IPR005537">
    <property type="entry name" value="RAMP_III_fam"/>
</dbReference>
<comment type="caution">
    <text evidence="4">The sequence shown here is derived from an EMBL/GenBank/DDBJ whole genome shotgun (WGS) entry which is preliminary data.</text>
</comment>
<feature type="domain" description="CRISPR type III-associated protein" evidence="3">
    <location>
        <begin position="220"/>
        <end position="398"/>
    </location>
</feature>
<evidence type="ECO:0000313" key="4">
    <source>
        <dbReference type="EMBL" id="MCP2170353.1"/>
    </source>
</evidence>